<dbReference type="SUPFAM" id="SSF51445">
    <property type="entry name" value="(Trans)glycosidases"/>
    <property type="match status" value="1"/>
</dbReference>
<dbReference type="GO" id="GO:0016985">
    <property type="term" value="F:mannan endo-1,4-beta-mannosidase activity"/>
    <property type="evidence" value="ECO:0007669"/>
    <property type="project" value="InterPro"/>
</dbReference>
<sequence length="382" mass="43543">MKKIIYRLILVLGAIAIGVALVSGLAFFGDKSTGPVQDFFNSLNKSVHNLEGDYILKRRTVSRAQRLSWLAPALRNVDSLKNIKGILLGAYDNRSDISLQPIVDLEDSLKTTFPLIQIYTAWGSKREQKFPIEKVRSISALGSIPVITWEPWLNDFTEGENSDLTATQDPNKNGLKRIVDGKYDNYLRQWAIEARNSGVTLLLRMGHEMNDPYRYPWGPQNNEPSDFVAAWKHVVELFRREKATNIVWVWAPHLAYGEFDAFYPGSDWVDWTGTGTLNYGTVAPWSQWWTFEEIFGNHYPSLEAFKKPILISEFGSLAVGGDRSKWYADAFRGFEEKYPSVKGLMFFHHGNDASTTYQSLNWQITSDPAVLDSIRSNLFRLK</sequence>
<evidence type="ECO:0000256" key="3">
    <source>
        <dbReference type="ARBA" id="ARBA00023295"/>
    </source>
</evidence>
<keyword evidence="7" id="KW-1185">Reference proteome</keyword>
<dbReference type="PROSITE" id="PS51764">
    <property type="entry name" value="GH26"/>
    <property type="match status" value="1"/>
</dbReference>
<feature type="domain" description="GH26" evidence="5">
    <location>
        <begin position="34"/>
        <end position="374"/>
    </location>
</feature>
<evidence type="ECO:0000256" key="1">
    <source>
        <dbReference type="ARBA" id="ARBA00007754"/>
    </source>
</evidence>
<evidence type="ECO:0000256" key="2">
    <source>
        <dbReference type="ARBA" id="ARBA00022801"/>
    </source>
</evidence>
<dbReference type="OrthoDB" id="9802773at2"/>
<dbReference type="Pfam" id="PF02156">
    <property type="entry name" value="Glyco_hydro_26"/>
    <property type="match status" value="1"/>
</dbReference>
<evidence type="ECO:0000259" key="5">
    <source>
        <dbReference type="PROSITE" id="PS51764"/>
    </source>
</evidence>
<evidence type="ECO:0000256" key="4">
    <source>
        <dbReference type="PROSITE-ProRule" id="PRU01100"/>
    </source>
</evidence>
<dbReference type="STRING" id="279824.SAMN03080617_00321"/>
<protein>
    <submittedName>
        <fullName evidence="6">Glycosyl hydrolase family 26</fullName>
    </submittedName>
</protein>
<dbReference type="InterPro" id="IPR022790">
    <property type="entry name" value="GH26_dom"/>
</dbReference>
<organism evidence="6 7">
    <name type="scientific">Algoriphagus alkaliphilus</name>
    <dbReference type="NCBI Taxonomy" id="279824"/>
    <lineage>
        <taxon>Bacteria</taxon>
        <taxon>Pseudomonadati</taxon>
        <taxon>Bacteroidota</taxon>
        <taxon>Cytophagia</taxon>
        <taxon>Cytophagales</taxon>
        <taxon>Cyclobacteriaceae</taxon>
        <taxon>Algoriphagus</taxon>
    </lineage>
</organism>
<dbReference type="InterPro" id="IPR000805">
    <property type="entry name" value="Glyco_hydro_26"/>
</dbReference>
<name>A0A1G5V7E6_9BACT</name>
<dbReference type="AlphaFoldDB" id="A0A1G5V7E6"/>
<proteinExistence type="inferred from homology"/>
<feature type="active site" description="Proton donor" evidence="4">
    <location>
        <position position="208"/>
    </location>
</feature>
<keyword evidence="2 4" id="KW-0378">Hydrolase</keyword>
<dbReference type="Proteomes" id="UP000198756">
    <property type="component" value="Unassembled WGS sequence"/>
</dbReference>
<gene>
    <name evidence="6" type="ORF">SAMN03080617_00321</name>
</gene>
<feature type="active site" description="Nucleophile" evidence="4">
    <location>
        <position position="313"/>
    </location>
</feature>
<evidence type="ECO:0000313" key="6">
    <source>
        <dbReference type="EMBL" id="SDA41800.1"/>
    </source>
</evidence>
<reference evidence="7" key="1">
    <citation type="submission" date="2016-10" db="EMBL/GenBank/DDBJ databases">
        <authorList>
            <person name="Varghese N."/>
            <person name="Submissions S."/>
        </authorList>
    </citation>
    <scope>NUCLEOTIDE SEQUENCE [LARGE SCALE GENOMIC DNA]</scope>
    <source>
        <strain evidence="7">DSM 22703</strain>
    </source>
</reference>
<accession>A0A1G5V7E6</accession>
<dbReference type="EMBL" id="FMXE01000003">
    <property type="protein sequence ID" value="SDA41800.1"/>
    <property type="molecule type" value="Genomic_DNA"/>
</dbReference>
<dbReference type="InterPro" id="IPR017853">
    <property type="entry name" value="GH"/>
</dbReference>
<comment type="similarity">
    <text evidence="1 4">Belongs to the glycosyl hydrolase 26 family.</text>
</comment>
<dbReference type="RefSeq" id="WP_092728207.1">
    <property type="nucleotide sequence ID" value="NZ_FMXE01000003.1"/>
</dbReference>
<dbReference type="GO" id="GO:0006080">
    <property type="term" value="P:substituted mannan metabolic process"/>
    <property type="evidence" value="ECO:0007669"/>
    <property type="project" value="InterPro"/>
</dbReference>
<dbReference type="PANTHER" id="PTHR40079:SF4">
    <property type="entry name" value="GH26 DOMAIN-CONTAINING PROTEIN-RELATED"/>
    <property type="match status" value="1"/>
</dbReference>
<evidence type="ECO:0000313" key="7">
    <source>
        <dbReference type="Proteomes" id="UP000198756"/>
    </source>
</evidence>
<dbReference type="Gene3D" id="3.20.20.80">
    <property type="entry name" value="Glycosidases"/>
    <property type="match status" value="1"/>
</dbReference>
<keyword evidence="3 4" id="KW-0326">Glycosidase</keyword>
<dbReference type="PANTHER" id="PTHR40079">
    <property type="entry name" value="MANNAN ENDO-1,4-BETA-MANNOSIDASE E-RELATED"/>
    <property type="match status" value="1"/>
</dbReference>